<dbReference type="OrthoDB" id="9793581at2"/>
<dbReference type="RefSeq" id="WP_144848174.1">
    <property type="nucleotide sequence ID" value="NZ_VMRJ01000003.1"/>
</dbReference>
<evidence type="ECO:0000256" key="6">
    <source>
        <dbReference type="ARBA" id="ARBA00023136"/>
    </source>
</evidence>
<evidence type="ECO:0000256" key="1">
    <source>
        <dbReference type="ARBA" id="ARBA00004162"/>
    </source>
</evidence>
<evidence type="ECO:0000256" key="3">
    <source>
        <dbReference type="ARBA" id="ARBA00022475"/>
    </source>
</evidence>
<organism evidence="8 9">
    <name type="scientific">Hymenobacter setariae</name>
    <dbReference type="NCBI Taxonomy" id="2594794"/>
    <lineage>
        <taxon>Bacteria</taxon>
        <taxon>Pseudomonadati</taxon>
        <taxon>Bacteroidota</taxon>
        <taxon>Cytophagia</taxon>
        <taxon>Cytophagales</taxon>
        <taxon>Hymenobacteraceae</taxon>
        <taxon>Hymenobacter</taxon>
    </lineage>
</organism>
<dbReference type="GO" id="GO:0005886">
    <property type="term" value="C:plasma membrane"/>
    <property type="evidence" value="ECO:0007669"/>
    <property type="project" value="UniProtKB-SubCell"/>
</dbReference>
<dbReference type="AlphaFoldDB" id="A0A558BV01"/>
<gene>
    <name evidence="8" type="ORF">FNT36_12770</name>
</gene>
<dbReference type="Proteomes" id="UP000317624">
    <property type="component" value="Unassembled WGS sequence"/>
</dbReference>
<comment type="subcellular location">
    <subcellularLocation>
        <location evidence="1">Cell membrane</location>
        <topology evidence="1">Single-pass membrane protein</topology>
    </subcellularLocation>
    <subcellularLocation>
        <location evidence="7">Cell membrane</location>
        <topology evidence="7">Single-pass type II membrane protein</topology>
    </subcellularLocation>
</comment>
<dbReference type="PANTHER" id="PTHR30558:SF3">
    <property type="entry name" value="BIOPOLYMER TRANSPORT PROTEIN EXBD-RELATED"/>
    <property type="match status" value="1"/>
</dbReference>
<evidence type="ECO:0000256" key="4">
    <source>
        <dbReference type="ARBA" id="ARBA00022692"/>
    </source>
</evidence>
<dbReference type="PANTHER" id="PTHR30558">
    <property type="entry name" value="EXBD MEMBRANE COMPONENT OF PMF-DRIVEN MACROMOLECULE IMPORT SYSTEM"/>
    <property type="match status" value="1"/>
</dbReference>
<accession>A0A558BV01</accession>
<evidence type="ECO:0000313" key="8">
    <source>
        <dbReference type="EMBL" id="TVT40347.1"/>
    </source>
</evidence>
<dbReference type="GO" id="GO:0015031">
    <property type="term" value="P:protein transport"/>
    <property type="evidence" value="ECO:0007669"/>
    <property type="project" value="UniProtKB-KW"/>
</dbReference>
<proteinExistence type="inferred from homology"/>
<comment type="similarity">
    <text evidence="2 7">Belongs to the ExbD/TolR family.</text>
</comment>
<dbReference type="EMBL" id="VMRJ01000003">
    <property type="protein sequence ID" value="TVT40347.1"/>
    <property type="molecule type" value="Genomic_DNA"/>
</dbReference>
<evidence type="ECO:0000256" key="2">
    <source>
        <dbReference type="ARBA" id="ARBA00005811"/>
    </source>
</evidence>
<protein>
    <submittedName>
        <fullName evidence="8">Biopolymer transporter ExbD</fullName>
    </submittedName>
</protein>
<keyword evidence="5" id="KW-1133">Transmembrane helix</keyword>
<keyword evidence="7" id="KW-0653">Protein transport</keyword>
<keyword evidence="7" id="KW-0813">Transport</keyword>
<dbReference type="InterPro" id="IPR003400">
    <property type="entry name" value="ExbD"/>
</dbReference>
<reference evidence="8 9" key="1">
    <citation type="submission" date="2019-07" db="EMBL/GenBank/DDBJ databases">
        <title>Hymenobacter sp. straun FUR1 Genome sequencing and assembly.</title>
        <authorList>
            <person name="Chhetri G."/>
        </authorList>
    </citation>
    <scope>NUCLEOTIDE SEQUENCE [LARGE SCALE GENOMIC DNA]</scope>
    <source>
        <strain evidence="8 9">Fur1</strain>
    </source>
</reference>
<evidence type="ECO:0000313" key="9">
    <source>
        <dbReference type="Proteomes" id="UP000317624"/>
    </source>
</evidence>
<keyword evidence="6" id="KW-0472">Membrane</keyword>
<name>A0A558BV01_9BACT</name>
<evidence type="ECO:0000256" key="7">
    <source>
        <dbReference type="RuleBase" id="RU003879"/>
    </source>
</evidence>
<keyword evidence="3" id="KW-1003">Cell membrane</keyword>
<dbReference type="Pfam" id="PF02472">
    <property type="entry name" value="ExbD"/>
    <property type="match status" value="1"/>
</dbReference>
<keyword evidence="9" id="KW-1185">Reference proteome</keyword>
<evidence type="ECO:0000256" key="5">
    <source>
        <dbReference type="ARBA" id="ARBA00022989"/>
    </source>
</evidence>
<sequence length="210" mass="23424">MPKVKPHRTSPSLDMTPMVDLAFLLVTFFMLTTQFRPEDAVIVDPPSSTSDLRNPDSDVLTLTIDDKKRVFFGFDKASVKEEALKSMGIKYNVSFTKQQLAQFRNINSIGVPIKQLGSYLSMSTEERKELNPRLPGIPYDSLNNQLIDWVQGARQANLNLFSKQSFVSIKGDGAADVQTVQKIISELQKAKINRFNLVTSLEGKPTAAAQ</sequence>
<comment type="caution">
    <text evidence="8">The sequence shown here is derived from an EMBL/GenBank/DDBJ whole genome shotgun (WGS) entry which is preliminary data.</text>
</comment>
<dbReference type="GO" id="GO:0022857">
    <property type="term" value="F:transmembrane transporter activity"/>
    <property type="evidence" value="ECO:0007669"/>
    <property type="project" value="InterPro"/>
</dbReference>
<keyword evidence="4 7" id="KW-0812">Transmembrane</keyword>